<dbReference type="RefSeq" id="WP_180862105.1">
    <property type="nucleotide sequence ID" value="NZ_CP047415.1"/>
</dbReference>
<dbReference type="Gene3D" id="2.60.40.3350">
    <property type="match status" value="1"/>
</dbReference>
<dbReference type="EMBL" id="CP047415">
    <property type="protein sequence ID" value="QLL73876.1"/>
    <property type="molecule type" value="Genomic_DNA"/>
</dbReference>
<name>A0A7H9E8D0_9LACO</name>
<sequence>MSLAQITLTTNKTTSNVGDYVRKIGQGERGQILPVIVVDATGTPYDLSDKKIVFSESKDSGKYVVDDGKASTSGKFTLTDPQNGKFSYALQDQVYPESGTAWFDIVSSDGTVLDTTVTFKFVVIPNATLHVDSDSYSSTLEALQAHYQGVIKNTETQTQNLINNLTDKINQAISNGQNDIANELSDARAKLQSIQDQENKLIASWTTELNTQKQNFATLQSQWQEQYKSISDSYQAKINEINTQAQSQHDDIQAAADQQLKDNKSANQSEIAKVENETKAKLDEVEKAKNDAIADLTAQRDEQLKAAKDAYDKQRNDQQADYNSWKEAQIADFTKLVEPLKTEITTDRQDLKDISDQIAATKKEMANLSSQLDSIDVTRFVTGDQFKEAMAKKASGLKVRGLRGDYVMAVDTTTSNIDGTPTGNSGSGLVDSTVLAGVMQTISDAILGKNHYTKAEVDNLLKGIKDQLTPLINQKANASDLNNKADKSQIQSLSSQLGSYKQENDNLKNENSQLTNRVQTLENKQFIAHVASEDQVASQTAPIVIVDD</sequence>
<dbReference type="AlphaFoldDB" id="A0A7H9E8D0"/>
<gene>
    <name evidence="2" type="ORF">GTO85_05605</name>
</gene>
<feature type="coiled-coil region" evidence="1">
    <location>
        <begin position="490"/>
        <end position="524"/>
    </location>
</feature>
<dbReference type="Proteomes" id="UP000510660">
    <property type="component" value="Chromosome"/>
</dbReference>
<evidence type="ECO:0000256" key="1">
    <source>
        <dbReference type="SAM" id="Coils"/>
    </source>
</evidence>
<protein>
    <submittedName>
        <fullName evidence="2">BppU family phage baseplate upper protein</fullName>
    </submittedName>
</protein>
<feature type="coiled-coil region" evidence="1">
    <location>
        <begin position="257"/>
        <end position="302"/>
    </location>
</feature>
<reference evidence="2 3" key="1">
    <citation type="submission" date="2020-01" db="EMBL/GenBank/DDBJ databases">
        <title>Complete and circular genome sequences of six lactobacillus isolates from horses.</title>
        <authorList>
            <person name="Hassan H.M."/>
        </authorList>
    </citation>
    <scope>NUCLEOTIDE SEQUENCE [LARGE SCALE GENOMIC DNA]</scope>
    <source>
        <strain evidence="2 3">1D</strain>
    </source>
</reference>
<evidence type="ECO:0000313" key="2">
    <source>
        <dbReference type="EMBL" id="QLL73876.1"/>
    </source>
</evidence>
<keyword evidence="1" id="KW-0175">Coiled coil</keyword>
<proteinExistence type="predicted"/>
<accession>A0A7H9E8D0</accession>
<organism evidence="2 3">
    <name type="scientific">Lactobacillus crispatus</name>
    <dbReference type="NCBI Taxonomy" id="47770"/>
    <lineage>
        <taxon>Bacteria</taxon>
        <taxon>Bacillati</taxon>
        <taxon>Bacillota</taxon>
        <taxon>Bacilli</taxon>
        <taxon>Lactobacillales</taxon>
        <taxon>Lactobacillaceae</taxon>
        <taxon>Lactobacillus</taxon>
    </lineage>
</organism>
<evidence type="ECO:0000313" key="3">
    <source>
        <dbReference type="Proteomes" id="UP000510660"/>
    </source>
</evidence>